<dbReference type="AlphaFoldDB" id="A0AAD7CWL7"/>
<feature type="compositionally biased region" description="Low complexity" evidence="1">
    <location>
        <begin position="33"/>
        <end position="51"/>
    </location>
</feature>
<evidence type="ECO:0000259" key="2">
    <source>
        <dbReference type="Pfam" id="PF20231"/>
    </source>
</evidence>
<dbReference type="EMBL" id="JARKIE010000245">
    <property type="protein sequence ID" value="KAJ7661825.1"/>
    <property type="molecule type" value="Genomic_DNA"/>
</dbReference>
<dbReference type="Pfam" id="PF20231">
    <property type="entry name" value="DUF6589"/>
    <property type="match status" value="1"/>
</dbReference>
<name>A0AAD7CWL7_MYCRO</name>
<evidence type="ECO:0000313" key="3">
    <source>
        <dbReference type="EMBL" id="KAJ7661825.1"/>
    </source>
</evidence>
<accession>A0AAD7CWL7</accession>
<feature type="region of interest" description="Disordered" evidence="1">
    <location>
        <begin position="33"/>
        <end position="63"/>
    </location>
</feature>
<evidence type="ECO:0000313" key="4">
    <source>
        <dbReference type="Proteomes" id="UP001221757"/>
    </source>
</evidence>
<reference evidence="3" key="1">
    <citation type="submission" date="2023-03" db="EMBL/GenBank/DDBJ databases">
        <title>Massive genome expansion in bonnet fungi (Mycena s.s.) driven by repeated elements and novel gene families across ecological guilds.</title>
        <authorList>
            <consortium name="Lawrence Berkeley National Laboratory"/>
            <person name="Harder C.B."/>
            <person name="Miyauchi S."/>
            <person name="Viragh M."/>
            <person name="Kuo A."/>
            <person name="Thoen E."/>
            <person name="Andreopoulos B."/>
            <person name="Lu D."/>
            <person name="Skrede I."/>
            <person name="Drula E."/>
            <person name="Henrissat B."/>
            <person name="Morin E."/>
            <person name="Kohler A."/>
            <person name="Barry K."/>
            <person name="LaButti K."/>
            <person name="Morin E."/>
            <person name="Salamov A."/>
            <person name="Lipzen A."/>
            <person name="Mereny Z."/>
            <person name="Hegedus B."/>
            <person name="Baldrian P."/>
            <person name="Stursova M."/>
            <person name="Weitz H."/>
            <person name="Taylor A."/>
            <person name="Grigoriev I.V."/>
            <person name="Nagy L.G."/>
            <person name="Martin F."/>
            <person name="Kauserud H."/>
        </authorList>
    </citation>
    <scope>NUCLEOTIDE SEQUENCE</scope>
    <source>
        <strain evidence="3">CBHHK067</strain>
    </source>
</reference>
<proteinExistence type="predicted"/>
<protein>
    <recommendedName>
        <fullName evidence="2">DUF6589 domain-containing protein</fullName>
    </recommendedName>
</protein>
<feature type="non-terminal residue" evidence="3">
    <location>
        <position position="1"/>
    </location>
</feature>
<feature type="domain" description="DUF6589" evidence="2">
    <location>
        <begin position="336"/>
        <end position="457"/>
    </location>
</feature>
<sequence>LTMENTPPVIQKVRKWSRILPLTIPTIPTIAPASAPTSIAPTSASLTSASTNHSSTTPVSAPPILTPLRAAKRTKWDKVDDVLTTYGFQNLGDFLITLFHPHQRGEEDPRTHRHQVAVTRFLQGSSSVKMADLIELIYNHPQSRPKLKHPNEVTAAFSPRKPLEDIHFARPCLSAWATRTVGNETYRRIGRLAKKTTDPDSRTHVRATTNGRTEGAEVVTWDHMNFTIEGLANKYRDADEFLWYITECCAAPREKGKVVIRRRRPHPVIQVGAISSFIVSRNSYANGDLALPLGIWHFACKSHVDVKRVYCRFGSTVSDSTARKALNSMSEASLTMTVESVYNSIDWDHNRKVSNLHISRVLVDFSPLLSHLRTEISARFRQQPIAKHRIRVYKKKLQPLATNAEREVTSQGMQRALWDFDEQLGIDPEKSDKLLSWVRGDGASHATTMKLQELCSVES</sequence>
<comment type="caution">
    <text evidence="3">The sequence shown here is derived from an EMBL/GenBank/DDBJ whole genome shotgun (WGS) entry which is preliminary data.</text>
</comment>
<dbReference type="InterPro" id="IPR046496">
    <property type="entry name" value="DUF6589"/>
</dbReference>
<dbReference type="Proteomes" id="UP001221757">
    <property type="component" value="Unassembled WGS sequence"/>
</dbReference>
<gene>
    <name evidence="3" type="ORF">B0H17DRAFT_953379</name>
</gene>
<keyword evidence="4" id="KW-1185">Reference proteome</keyword>
<organism evidence="3 4">
    <name type="scientific">Mycena rosella</name>
    <name type="common">Pink bonnet</name>
    <name type="synonym">Agaricus rosellus</name>
    <dbReference type="NCBI Taxonomy" id="1033263"/>
    <lineage>
        <taxon>Eukaryota</taxon>
        <taxon>Fungi</taxon>
        <taxon>Dikarya</taxon>
        <taxon>Basidiomycota</taxon>
        <taxon>Agaricomycotina</taxon>
        <taxon>Agaricomycetes</taxon>
        <taxon>Agaricomycetidae</taxon>
        <taxon>Agaricales</taxon>
        <taxon>Marasmiineae</taxon>
        <taxon>Mycenaceae</taxon>
        <taxon>Mycena</taxon>
    </lineage>
</organism>
<evidence type="ECO:0000256" key="1">
    <source>
        <dbReference type="SAM" id="MobiDB-lite"/>
    </source>
</evidence>